<evidence type="ECO:0000259" key="2">
    <source>
        <dbReference type="PROSITE" id="PS50032"/>
    </source>
</evidence>
<dbReference type="InterPro" id="IPR001772">
    <property type="entry name" value="KA1_dom"/>
</dbReference>
<dbReference type="EnsemblMetazoa" id="AMEC004788-RA">
    <property type="protein sequence ID" value="AMEC004788-PA"/>
    <property type="gene ID" value="AMEC004788"/>
</dbReference>
<dbReference type="Proteomes" id="UP000075902">
    <property type="component" value="Unassembled WGS sequence"/>
</dbReference>
<dbReference type="STRING" id="34690.A0A182TM17"/>
<dbReference type="AlphaFoldDB" id="A0A182TM17"/>
<feature type="region of interest" description="Disordered" evidence="1">
    <location>
        <begin position="678"/>
        <end position="755"/>
    </location>
</feature>
<accession>A0A182TM17</accession>
<feature type="compositionally biased region" description="Low complexity" evidence="1">
    <location>
        <begin position="590"/>
        <end position="610"/>
    </location>
</feature>
<feature type="compositionally biased region" description="Low complexity" evidence="1">
    <location>
        <begin position="558"/>
        <end position="571"/>
    </location>
</feature>
<proteinExistence type="predicted"/>
<evidence type="ECO:0000313" key="4">
    <source>
        <dbReference type="Proteomes" id="UP000075902"/>
    </source>
</evidence>
<protein>
    <submittedName>
        <fullName evidence="3">KA1 domain-containing protein</fullName>
    </submittedName>
</protein>
<feature type="compositionally biased region" description="Polar residues" evidence="1">
    <location>
        <begin position="611"/>
        <end position="628"/>
    </location>
</feature>
<sequence length="812" mass="81326">PYFFTFAGRYSPVRRASEGSRITSQFQGPFQECQQLQKGLHAAAIAASQQQRSNNLLITPSPPLADNSVSLPGSPMHCKAFVDERSSAGATTGTLPDITVPHDVLLSLVPGLEKLVQENRLQIDAANSILHTRTMPYEVGHQLGLVRGGGSPAGAGGGGTLLLDAGMNLLQLQHSQSVSPLNATLRHHGGGGGAGGGVGAGYGGAGGRPTGFPMLGGGMQPSYIAGGGGGAFGNPYAFQNLMAAPGGAMSTVNASSTGMCHLSGLEYPGSNSNSGCPSPVYYASGCSSPILPGPPASIVSGCSGNMSGSGSGGGGTGSASAGGGGAASPMHQITRGISTLNTGGGGSATGSTTMAGGSITRGTSSAVTSAFPPSVACNEPLDLSMDIVNSVEIDFSGRIVGGCYSGATTPVNYFDPKNYGLLPPPPPQTMRICATPPTSPNNLCIIQEEHLTAAGTTATGGGAGTAFKSHSASGSPEDLSFQHTHPQICLTDVQGSEITLVALSDSSHGDSDDSLNCPTGGSSATTSGLGFSGLLITEPASDMPSITRGVGRKASLDTENNSTATASSNSAKLDTSDISESYVRRGSDKSLGFSDDSLSNDSNHSNLSPSQEPSAASSGFKSADSYSEQDGGRLSPDSLGDGGARSSDECYELPLPQECSSLDSVRILEMVKRTLDSTMPPKGCVYGVTGSGGGGGHGSKSASGMDSNPLGDGGGSSRSTAAGGEDRSSHGALGGADGGATGSARGGSGANSEARSNLSLEFSGGLQIELQVYEGRNSKDSNTSKGIKLRRISGDQYEYGKLCQQLITSLTV</sequence>
<reference evidence="3" key="2">
    <citation type="submission" date="2020-05" db="UniProtKB">
        <authorList>
            <consortium name="EnsemblMetazoa"/>
        </authorList>
    </citation>
    <scope>IDENTIFICATION</scope>
    <source>
        <strain evidence="3">CM1001059</strain>
    </source>
</reference>
<feature type="compositionally biased region" description="Low complexity" evidence="1">
    <location>
        <begin position="349"/>
        <end position="358"/>
    </location>
</feature>
<feature type="region of interest" description="Disordered" evidence="1">
    <location>
        <begin position="309"/>
        <end position="367"/>
    </location>
</feature>
<feature type="compositionally biased region" description="Gly residues" evidence="1">
    <location>
        <begin position="689"/>
        <end position="698"/>
    </location>
</feature>
<dbReference type="InterPro" id="IPR055511">
    <property type="entry name" value="DUF7084"/>
</dbReference>
<dbReference type="PROSITE" id="PS50032">
    <property type="entry name" value="KA1"/>
    <property type="match status" value="1"/>
</dbReference>
<feature type="region of interest" description="Disordered" evidence="1">
    <location>
        <begin position="462"/>
        <end position="481"/>
    </location>
</feature>
<feature type="compositionally biased region" description="Gly residues" evidence="1">
    <location>
        <begin position="732"/>
        <end position="749"/>
    </location>
</feature>
<organism evidence="3 4">
    <name type="scientific">Anopheles melas</name>
    <dbReference type="NCBI Taxonomy" id="34690"/>
    <lineage>
        <taxon>Eukaryota</taxon>
        <taxon>Metazoa</taxon>
        <taxon>Ecdysozoa</taxon>
        <taxon>Arthropoda</taxon>
        <taxon>Hexapoda</taxon>
        <taxon>Insecta</taxon>
        <taxon>Pterygota</taxon>
        <taxon>Neoptera</taxon>
        <taxon>Endopterygota</taxon>
        <taxon>Diptera</taxon>
        <taxon>Nematocera</taxon>
        <taxon>Culicoidea</taxon>
        <taxon>Culicidae</taxon>
        <taxon>Anophelinae</taxon>
        <taxon>Anopheles</taxon>
    </lineage>
</organism>
<dbReference type="VEuPathDB" id="VectorBase:AMEC004788"/>
<feature type="region of interest" description="Disordered" evidence="1">
    <location>
        <begin position="540"/>
        <end position="650"/>
    </location>
</feature>
<feature type="region of interest" description="Disordered" evidence="1">
    <location>
        <begin position="504"/>
        <end position="524"/>
    </location>
</feature>
<reference evidence="4" key="1">
    <citation type="submission" date="2014-01" db="EMBL/GenBank/DDBJ databases">
        <title>The Genome Sequence of Anopheles melas CM1001059_A (V2).</title>
        <authorList>
            <consortium name="The Broad Institute Genomics Platform"/>
            <person name="Neafsey D.E."/>
            <person name="Besansky N."/>
            <person name="Howell P."/>
            <person name="Walton C."/>
            <person name="Young S.K."/>
            <person name="Zeng Q."/>
            <person name="Gargeya S."/>
            <person name="Fitzgerald M."/>
            <person name="Haas B."/>
            <person name="Abouelleil A."/>
            <person name="Allen A.W."/>
            <person name="Alvarado L."/>
            <person name="Arachchi H.M."/>
            <person name="Berlin A.M."/>
            <person name="Chapman S.B."/>
            <person name="Gainer-Dewar J."/>
            <person name="Goldberg J."/>
            <person name="Griggs A."/>
            <person name="Gujja S."/>
            <person name="Hansen M."/>
            <person name="Howarth C."/>
            <person name="Imamovic A."/>
            <person name="Ireland A."/>
            <person name="Larimer J."/>
            <person name="McCowan C."/>
            <person name="Murphy C."/>
            <person name="Pearson M."/>
            <person name="Poon T.W."/>
            <person name="Priest M."/>
            <person name="Roberts A."/>
            <person name="Saif S."/>
            <person name="Shea T."/>
            <person name="Sisk P."/>
            <person name="Sykes S."/>
            <person name="Wortman J."/>
            <person name="Nusbaum C."/>
            <person name="Birren B."/>
        </authorList>
    </citation>
    <scope>NUCLEOTIDE SEQUENCE [LARGE SCALE GENOMIC DNA]</scope>
    <source>
        <strain evidence="4">CM1001059</strain>
    </source>
</reference>
<feature type="domain" description="KA1" evidence="2">
    <location>
        <begin position="759"/>
        <end position="812"/>
    </location>
</feature>
<evidence type="ECO:0000256" key="1">
    <source>
        <dbReference type="SAM" id="MobiDB-lite"/>
    </source>
</evidence>
<keyword evidence="4" id="KW-1185">Reference proteome</keyword>
<name>A0A182TM17_9DIPT</name>
<evidence type="ECO:0000313" key="3">
    <source>
        <dbReference type="EnsemblMetazoa" id="AMEC004788-PA"/>
    </source>
</evidence>
<feature type="compositionally biased region" description="Gly residues" evidence="1">
    <location>
        <begin position="309"/>
        <end position="326"/>
    </location>
</feature>
<dbReference type="Pfam" id="PF23311">
    <property type="entry name" value="DUF7084"/>
    <property type="match status" value="1"/>
</dbReference>